<evidence type="ECO:0000313" key="2">
    <source>
        <dbReference type="EMBL" id="SIS81028.1"/>
    </source>
</evidence>
<dbReference type="PANTHER" id="PTHR40446">
    <property type="entry name" value="N-ACETYLGLUCOSAMINE-1-PHOSPHODIESTER ALPHA-N-ACETYLGLUCOSAMINIDASE"/>
    <property type="match status" value="1"/>
</dbReference>
<gene>
    <name evidence="2" type="ORF">SAMN05421799_104222</name>
</gene>
<name>A0A1N7M4L1_9BACL</name>
<dbReference type="EMBL" id="FTOO01000004">
    <property type="protein sequence ID" value="SIS81028.1"/>
    <property type="molecule type" value="Genomic_DNA"/>
</dbReference>
<dbReference type="InterPro" id="IPR018711">
    <property type="entry name" value="NAGPA"/>
</dbReference>
<accession>A0A1N7M4L1</accession>
<evidence type="ECO:0000259" key="1">
    <source>
        <dbReference type="Pfam" id="PF09992"/>
    </source>
</evidence>
<organism evidence="2 3">
    <name type="scientific">Alicyclobacillus vulcanalis</name>
    <dbReference type="NCBI Taxonomy" id="252246"/>
    <lineage>
        <taxon>Bacteria</taxon>
        <taxon>Bacillati</taxon>
        <taxon>Bacillota</taxon>
        <taxon>Bacilli</taxon>
        <taxon>Bacillales</taxon>
        <taxon>Alicyclobacillaceae</taxon>
        <taxon>Alicyclobacillus</taxon>
    </lineage>
</organism>
<dbReference type="AlphaFoldDB" id="A0A1N7M4L1"/>
<proteinExistence type="predicted"/>
<feature type="domain" description="Phosphodiester glycosidase" evidence="1">
    <location>
        <begin position="231"/>
        <end position="351"/>
    </location>
</feature>
<sequence>MLSMLTALSCLPPHPSVSTVRCAAVQTANPVSARTLTVNGEPVQEVVVNLRAQGLQAKPAIANGRLGTTASLAEIAAQNHALAAINGTFFDAGGDNFPAGAIELNGTFEFNARGTLLGFGADGKVTMFRADESLSLSVDDPSSSISAMWPWYLNRLSTQPMRVSVLTPYFGPQTRDPKALVAEVVDGRVAALHRGLTPIPANGFDIELGAGEAQTPIASRVHVGDPVQLTDTVLSLPSDKPVPFTAYPNAIGAGPMLVEDGRMSLEPSLEGLSDPALLDAQTLRSVVGFDRSGHLIFLTIHQANVWQEASIAKALGLWDAMNLDGGSSTGLWYEGRYLTAPKRPLATAIVIVQA</sequence>
<evidence type="ECO:0000313" key="3">
    <source>
        <dbReference type="Proteomes" id="UP000186156"/>
    </source>
</evidence>
<dbReference type="Proteomes" id="UP000186156">
    <property type="component" value="Unassembled WGS sequence"/>
</dbReference>
<dbReference type="STRING" id="252246.SAMN05421799_104222"/>
<keyword evidence="3" id="KW-1185">Reference proteome</keyword>
<dbReference type="PANTHER" id="PTHR40446:SF2">
    <property type="entry name" value="N-ACETYLGLUCOSAMINE-1-PHOSPHODIESTER ALPHA-N-ACETYLGLUCOSAMINIDASE"/>
    <property type="match status" value="1"/>
</dbReference>
<dbReference type="Pfam" id="PF09992">
    <property type="entry name" value="NAGPA"/>
    <property type="match status" value="1"/>
</dbReference>
<reference evidence="3" key="1">
    <citation type="submission" date="2017-01" db="EMBL/GenBank/DDBJ databases">
        <authorList>
            <person name="Varghese N."/>
            <person name="Submissions S."/>
        </authorList>
    </citation>
    <scope>NUCLEOTIDE SEQUENCE [LARGE SCALE GENOMIC DNA]</scope>
    <source>
        <strain evidence="3">DSM 16176</strain>
    </source>
</reference>
<protein>
    <recommendedName>
        <fullName evidence="1">Phosphodiester glycosidase domain-containing protein</fullName>
    </recommendedName>
</protein>